<evidence type="ECO:0000256" key="10">
    <source>
        <dbReference type="ARBA" id="ARBA00023136"/>
    </source>
</evidence>
<dbReference type="GO" id="GO:0008331">
    <property type="term" value="F:high voltage-gated calcium channel activity"/>
    <property type="evidence" value="ECO:0007669"/>
    <property type="project" value="TreeGrafter"/>
</dbReference>
<feature type="transmembrane region" description="Helical" evidence="15">
    <location>
        <begin position="363"/>
        <end position="389"/>
    </location>
</feature>
<feature type="compositionally biased region" description="Low complexity" evidence="14">
    <location>
        <begin position="236"/>
        <end position="251"/>
    </location>
</feature>
<dbReference type="InterPro" id="IPR050599">
    <property type="entry name" value="VDCC_alpha-1_subunit"/>
</dbReference>
<dbReference type="GO" id="GO:0098703">
    <property type="term" value="P:calcium ion import across plasma membrane"/>
    <property type="evidence" value="ECO:0007669"/>
    <property type="project" value="TreeGrafter"/>
</dbReference>
<keyword evidence="10 15" id="KW-0472">Membrane</keyword>
<keyword evidence="7 13" id="KW-0851">Voltage-gated channel</keyword>
<evidence type="ECO:0000256" key="2">
    <source>
        <dbReference type="ARBA" id="ARBA00022448"/>
    </source>
</evidence>
<keyword evidence="12" id="KW-0479">Metal-binding</keyword>
<feature type="transmembrane region" description="Helical" evidence="15">
    <location>
        <begin position="602"/>
        <end position="627"/>
    </location>
</feature>
<keyword evidence="3 13" id="KW-0109">Calcium transport</keyword>
<feature type="domain" description="Ion transport" evidence="16">
    <location>
        <begin position="19"/>
        <end position="154"/>
    </location>
</feature>
<dbReference type="SUPFAM" id="SSF81324">
    <property type="entry name" value="Voltage-gated potassium channels"/>
    <property type="match status" value="3"/>
</dbReference>
<evidence type="ECO:0000256" key="9">
    <source>
        <dbReference type="ARBA" id="ARBA00023065"/>
    </source>
</evidence>
<feature type="non-terminal residue" evidence="17">
    <location>
        <position position="683"/>
    </location>
</feature>
<dbReference type="PANTHER" id="PTHR45628:SF1">
    <property type="entry name" value="VOLTAGE-DEPENDENT CALCIUM CHANNEL TYPE D SUBUNIT ALPHA-1"/>
    <property type="match status" value="1"/>
</dbReference>
<evidence type="ECO:0000256" key="8">
    <source>
        <dbReference type="ARBA" id="ARBA00022989"/>
    </source>
</evidence>
<evidence type="ECO:0000256" key="1">
    <source>
        <dbReference type="ARBA" id="ARBA00004141"/>
    </source>
</evidence>
<evidence type="ECO:0000256" key="13">
    <source>
        <dbReference type="RuleBase" id="RU003808"/>
    </source>
</evidence>
<protein>
    <recommendedName>
        <fullName evidence="16">Ion transport domain-containing protein</fullName>
    </recommendedName>
</protein>
<evidence type="ECO:0000256" key="11">
    <source>
        <dbReference type="ARBA" id="ARBA00023303"/>
    </source>
</evidence>
<name>A0A0K2UX67_LEPSM</name>
<dbReference type="FunFam" id="1.10.287.70:FF:000117">
    <property type="entry name" value="Voltage-gated Ca2+ channel, alpha subunit"/>
    <property type="match status" value="1"/>
</dbReference>
<comment type="subcellular location">
    <subcellularLocation>
        <location evidence="1 13">Membrane</location>
        <topology evidence="1 13">Multi-pass membrane protein</topology>
    </subcellularLocation>
</comment>
<evidence type="ECO:0000256" key="15">
    <source>
        <dbReference type="SAM" id="Phobius"/>
    </source>
</evidence>
<dbReference type="InterPro" id="IPR027359">
    <property type="entry name" value="Volt_channel_dom_sf"/>
</dbReference>
<feature type="domain" description="Ion transport" evidence="16">
    <location>
        <begin position="291"/>
        <end position="567"/>
    </location>
</feature>
<keyword evidence="11" id="KW-0407">Ion channel</keyword>
<evidence type="ECO:0000256" key="4">
    <source>
        <dbReference type="ARBA" id="ARBA00022673"/>
    </source>
</evidence>
<dbReference type="EMBL" id="HACA01024950">
    <property type="protein sequence ID" value="CDW42311.1"/>
    <property type="molecule type" value="Transcribed_RNA"/>
</dbReference>
<evidence type="ECO:0000256" key="5">
    <source>
        <dbReference type="ARBA" id="ARBA00022692"/>
    </source>
</evidence>
<feature type="binding site" evidence="12">
    <location>
        <position position="100"/>
    </location>
    <ligand>
        <name>Ca(2+)</name>
        <dbReference type="ChEBI" id="CHEBI:29108"/>
    </ligand>
</feature>
<organism evidence="17">
    <name type="scientific">Lepeophtheirus salmonis</name>
    <name type="common">Salmon louse</name>
    <name type="synonym">Caligus salmonis</name>
    <dbReference type="NCBI Taxonomy" id="72036"/>
    <lineage>
        <taxon>Eukaryota</taxon>
        <taxon>Metazoa</taxon>
        <taxon>Ecdysozoa</taxon>
        <taxon>Arthropoda</taxon>
        <taxon>Crustacea</taxon>
        <taxon>Multicrustacea</taxon>
        <taxon>Hexanauplia</taxon>
        <taxon>Copepoda</taxon>
        <taxon>Siphonostomatoida</taxon>
        <taxon>Caligidae</taxon>
        <taxon>Lepeophtheirus</taxon>
    </lineage>
</organism>
<dbReference type="Pfam" id="PF00520">
    <property type="entry name" value="Ion_trans"/>
    <property type="match status" value="3"/>
</dbReference>
<evidence type="ECO:0000256" key="7">
    <source>
        <dbReference type="ARBA" id="ARBA00022882"/>
    </source>
</evidence>
<accession>A0A0K2UX67</accession>
<keyword evidence="8 15" id="KW-1133">Transmembrane helix</keyword>
<dbReference type="PRINTS" id="PR00167">
    <property type="entry name" value="CACHANNEL"/>
</dbReference>
<dbReference type="Gene3D" id="1.10.287.70">
    <property type="match status" value="2"/>
</dbReference>
<reference evidence="17" key="1">
    <citation type="submission" date="2014-05" db="EMBL/GenBank/DDBJ databases">
        <authorList>
            <person name="Chronopoulou M."/>
        </authorList>
    </citation>
    <scope>NUCLEOTIDE SEQUENCE</scope>
    <source>
        <tissue evidence="17">Whole organism</tissue>
    </source>
</reference>
<dbReference type="GO" id="GO:0046872">
    <property type="term" value="F:metal ion binding"/>
    <property type="evidence" value="ECO:0007669"/>
    <property type="project" value="UniProtKB-KW"/>
</dbReference>
<evidence type="ECO:0000256" key="12">
    <source>
        <dbReference type="PIRSR" id="PIRSR602077-1"/>
    </source>
</evidence>
<dbReference type="FunFam" id="1.20.120.350:FF:000006">
    <property type="entry name" value="Voltage-dependent L-type calcium channel subunit alpha"/>
    <property type="match status" value="1"/>
</dbReference>
<dbReference type="GO" id="GO:0005891">
    <property type="term" value="C:voltage-gated calcium channel complex"/>
    <property type="evidence" value="ECO:0007669"/>
    <property type="project" value="InterPro"/>
</dbReference>
<dbReference type="FunFam" id="1.10.287.70:FF:000107">
    <property type="entry name" value="Voltage-dependent L-type calcium channel subunit alpha"/>
    <property type="match status" value="1"/>
</dbReference>
<evidence type="ECO:0000256" key="6">
    <source>
        <dbReference type="ARBA" id="ARBA00022837"/>
    </source>
</evidence>
<feature type="transmembrane region" description="Helical" evidence="15">
    <location>
        <begin position="424"/>
        <end position="443"/>
    </location>
</feature>
<evidence type="ECO:0000256" key="3">
    <source>
        <dbReference type="ARBA" id="ARBA00022568"/>
    </source>
</evidence>
<dbReference type="AlphaFoldDB" id="A0A0K2UX67"/>
<dbReference type="PANTHER" id="PTHR45628">
    <property type="entry name" value="VOLTAGE-DEPENDENT CALCIUM CHANNEL TYPE A SUBUNIT ALPHA-1"/>
    <property type="match status" value="1"/>
</dbReference>
<evidence type="ECO:0000256" key="14">
    <source>
        <dbReference type="SAM" id="MobiDB-lite"/>
    </source>
</evidence>
<keyword evidence="9" id="KW-0406">Ion transport</keyword>
<comment type="similarity">
    <text evidence="13">Belongs to the calcium channel alpha-1 subunit (TC 1.A.1.11) family.</text>
</comment>
<feature type="domain" description="Ion transport" evidence="16">
    <location>
        <begin position="611"/>
        <end position="683"/>
    </location>
</feature>
<feature type="transmembrane region" description="Helical" evidence="15">
    <location>
        <begin position="497"/>
        <end position="517"/>
    </location>
</feature>
<feature type="transmembrane region" description="Helical" evidence="15">
    <location>
        <begin position="330"/>
        <end position="351"/>
    </location>
</feature>
<dbReference type="Gene3D" id="1.20.120.350">
    <property type="entry name" value="Voltage-gated potassium channels. Chain C"/>
    <property type="match status" value="2"/>
</dbReference>
<sequence>MTRMCIRCPKTATPMFVVIFCRYWKRLQNLLGSLINSIEAIVSLLVLLFLFLGIFALLGTQVFGGKYVQSKSSGKNHYSRANFDSFSQSLLSVFQILTGEDWNVVMYDGIQAFGGVNSIGIVSSLYFIILFICGNYILLNVFLAIAVDNLADADALEDEAEKEEGAGPPEDGGVEGVDILGANSHCGGDTELRLSLDQEYSLEDYDQYAEAGQNYGPNDVIPSEDEYYQQCPSGASNNNNNNNNNSKSLNNVTAISPSSTKKGKPLPKESSFFIFSSKNRFRILCHFICNHSYFGNIVLVCIMVSSAMLAAEDPLNSNSERNKILNYFDYFFTTIFTIEVCLKVISYGFLLHPGAFCRSGFNLLDLLVVAVSLISFIFSSGAISVVKILRVLRVLRPLRAINRAKGLKHVVQCVIVAVKTIGNIVLVTLLLQFMFAVIGVQLFKGKFFMCSDKSKMTAETCRGKFIVYKDGDLNQPIVEERIWERNDFHYDNVGKGLLTLFVVSTFEGWPGILYVSIDSNAEDVGPIHNYRPIVAVFYFIYIIIIAFFMVNIFVGFVIVTFQNEGESAYKNCELDKNQRNCIEFALNAKPVRRYIPKNPIQYKLWAFVTSPVFEYTIFAMILINTLSLAMKFYQQPQTYTAFLDVLNVIFTVFFTLEFVFKLGAFRFKNYFGDPWNSFDFIIV</sequence>
<evidence type="ECO:0000313" key="17">
    <source>
        <dbReference type="EMBL" id="CDW42311.1"/>
    </source>
</evidence>
<feature type="transmembrane region" description="Helical" evidence="15">
    <location>
        <begin position="34"/>
        <end position="58"/>
    </location>
</feature>
<keyword evidence="4 13" id="KW-0107">Calcium channel</keyword>
<keyword evidence="5 15" id="KW-0812">Transmembrane</keyword>
<feature type="region of interest" description="Disordered" evidence="14">
    <location>
        <begin position="158"/>
        <end position="178"/>
    </location>
</feature>
<feature type="transmembrane region" description="Helical" evidence="15">
    <location>
        <begin position="125"/>
        <end position="147"/>
    </location>
</feature>
<dbReference type="InterPro" id="IPR005821">
    <property type="entry name" value="Ion_trans_dom"/>
</dbReference>
<feature type="binding site" evidence="12">
    <location>
        <position position="507"/>
    </location>
    <ligand>
        <name>Ca(2+)</name>
        <dbReference type="ChEBI" id="CHEBI:29108"/>
    </ligand>
</feature>
<feature type="transmembrane region" description="Helical" evidence="15">
    <location>
        <begin position="639"/>
        <end position="660"/>
    </location>
</feature>
<dbReference type="OrthoDB" id="431720at2759"/>
<feature type="transmembrane region" description="Helical" evidence="15">
    <location>
        <begin position="537"/>
        <end position="561"/>
    </location>
</feature>
<feature type="transmembrane region" description="Helical" evidence="15">
    <location>
        <begin position="283"/>
        <end position="310"/>
    </location>
</feature>
<keyword evidence="6 12" id="KW-0106">Calcium</keyword>
<feature type="region of interest" description="Disordered" evidence="14">
    <location>
        <begin position="226"/>
        <end position="265"/>
    </location>
</feature>
<evidence type="ECO:0000259" key="16">
    <source>
        <dbReference type="Pfam" id="PF00520"/>
    </source>
</evidence>
<proteinExistence type="inferred from homology"/>
<dbReference type="InterPro" id="IPR002077">
    <property type="entry name" value="VDCCAlpha1"/>
</dbReference>
<keyword evidence="2" id="KW-0813">Transport</keyword>